<dbReference type="eggNOG" id="COG2188">
    <property type="taxonomic scope" value="Bacteria"/>
</dbReference>
<dbReference type="InterPro" id="IPR036388">
    <property type="entry name" value="WH-like_DNA-bd_sf"/>
</dbReference>
<dbReference type="STRING" id="1000565.METUNv1_01081"/>
<name>F5RA04_METUF</name>
<dbReference type="InterPro" id="IPR011663">
    <property type="entry name" value="UTRA"/>
</dbReference>
<keyword evidence="2" id="KW-0238">DNA-binding</keyword>
<dbReference type="FunFam" id="1.10.10.10:FF:000079">
    <property type="entry name" value="GntR family transcriptional regulator"/>
    <property type="match status" value="1"/>
</dbReference>
<evidence type="ECO:0000256" key="1">
    <source>
        <dbReference type="ARBA" id="ARBA00023015"/>
    </source>
</evidence>
<dbReference type="InterPro" id="IPR050679">
    <property type="entry name" value="Bact_HTH_transcr_reg"/>
</dbReference>
<dbReference type="PRINTS" id="PR00035">
    <property type="entry name" value="HTHGNTR"/>
</dbReference>
<dbReference type="PROSITE" id="PS50949">
    <property type="entry name" value="HTH_GNTR"/>
    <property type="match status" value="1"/>
</dbReference>
<dbReference type="Pfam" id="PF07702">
    <property type="entry name" value="UTRA"/>
    <property type="match status" value="1"/>
</dbReference>
<dbReference type="EMBL" id="AFHG01000034">
    <property type="protein sequence ID" value="EGK72607.1"/>
    <property type="molecule type" value="Genomic_DNA"/>
</dbReference>
<keyword evidence="3" id="KW-0804">Transcription</keyword>
<comment type="caution">
    <text evidence="5">The sequence shown here is derived from an EMBL/GenBank/DDBJ whole genome shotgun (WGS) entry which is preliminary data.</text>
</comment>
<gene>
    <name evidence="5" type="ORF">METUNv1_01081</name>
</gene>
<dbReference type="GO" id="GO:0003677">
    <property type="term" value="F:DNA binding"/>
    <property type="evidence" value="ECO:0007669"/>
    <property type="project" value="UniProtKB-KW"/>
</dbReference>
<reference evidence="5 6" key="1">
    <citation type="journal article" date="2011" name="J. Bacteriol.">
        <title>Genome sequence of Methyloversatilis universalis FAM5T, a methylotrophic representative of the order Rhodocyclales.</title>
        <authorList>
            <person name="Kittichotirat W."/>
            <person name="Good N.M."/>
            <person name="Hall R."/>
            <person name="Bringel F."/>
            <person name="Lajus A."/>
            <person name="Medigue C."/>
            <person name="Smalley N.E."/>
            <person name="Beck D."/>
            <person name="Bumgarner R."/>
            <person name="Vuilleumier S."/>
            <person name="Kalyuzhnaya M.G."/>
        </authorList>
    </citation>
    <scope>NUCLEOTIDE SEQUENCE [LARGE SCALE GENOMIC DNA]</scope>
    <source>
        <strain evidence="6">ATCC BAA-1314 / JCM 13912 / FAM5</strain>
    </source>
</reference>
<dbReference type="Pfam" id="PF00392">
    <property type="entry name" value="GntR"/>
    <property type="match status" value="1"/>
</dbReference>
<dbReference type="SUPFAM" id="SSF64288">
    <property type="entry name" value="Chorismate lyase-like"/>
    <property type="match status" value="1"/>
</dbReference>
<evidence type="ECO:0000259" key="4">
    <source>
        <dbReference type="PROSITE" id="PS50949"/>
    </source>
</evidence>
<dbReference type="SMART" id="SM00345">
    <property type="entry name" value="HTH_GNTR"/>
    <property type="match status" value="1"/>
</dbReference>
<dbReference type="GO" id="GO:0045892">
    <property type="term" value="P:negative regulation of DNA-templated transcription"/>
    <property type="evidence" value="ECO:0007669"/>
    <property type="project" value="TreeGrafter"/>
</dbReference>
<dbReference type="InterPro" id="IPR028978">
    <property type="entry name" value="Chorismate_lyase_/UTRA_dom_sf"/>
</dbReference>
<dbReference type="RefSeq" id="WP_008059589.1">
    <property type="nucleotide sequence ID" value="NZ_AFHG01000034.1"/>
</dbReference>
<dbReference type="PANTHER" id="PTHR44846">
    <property type="entry name" value="MANNOSYL-D-GLYCERATE TRANSPORT/METABOLISM SYSTEM REPRESSOR MNGR-RELATED"/>
    <property type="match status" value="1"/>
</dbReference>
<evidence type="ECO:0000256" key="2">
    <source>
        <dbReference type="ARBA" id="ARBA00023125"/>
    </source>
</evidence>
<dbReference type="GO" id="GO:0003700">
    <property type="term" value="F:DNA-binding transcription factor activity"/>
    <property type="evidence" value="ECO:0007669"/>
    <property type="project" value="InterPro"/>
</dbReference>
<dbReference type="SUPFAM" id="SSF46785">
    <property type="entry name" value="Winged helix' DNA-binding domain"/>
    <property type="match status" value="1"/>
</dbReference>
<dbReference type="SMART" id="SM00866">
    <property type="entry name" value="UTRA"/>
    <property type="match status" value="1"/>
</dbReference>
<dbReference type="Proteomes" id="UP000005019">
    <property type="component" value="Unassembled WGS sequence"/>
</dbReference>
<keyword evidence="6" id="KW-1185">Reference proteome</keyword>
<dbReference type="InterPro" id="IPR036390">
    <property type="entry name" value="WH_DNA-bd_sf"/>
</dbReference>
<dbReference type="Gene3D" id="3.40.1410.10">
    <property type="entry name" value="Chorismate lyase-like"/>
    <property type="match status" value="1"/>
</dbReference>
<dbReference type="CDD" id="cd07377">
    <property type="entry name" value="WHTH_GntR"/>
    <property type="match status" value="1"/>
</dbReference>
<sequence length="257" mass="28887">MSKSNPALMLLPDAPSPLYARLTELLRLRILDGTYPPHGRMPSESELCAMFGVSRITVRQALGDLQKAGLIFRIHGKGTFVSRPKAFQNVTALEGFGEAMSRMGYEIINRVDRLHDLPADARVAQKLGLAEGDPVTEIRRVRLLNREPVSLELTWLPAALGERLNRHELVTRDIFLMLENDCGVPLGHADIAMDAVLADEDLMQALQIEEGAPVMHIERLTHAADGRPVDYEHLYFRGDAFQYRFRVDRAPRREGRA</sequence>
<accession>F5RA04</accession>
<dbReference type="OrthoDB" id="8584262at2"/>
<dbReference type="Gene3D" id="1.10.10.10">
    <property type="entry name" value="Winged helix-like DNA-binding domain superfamily/Winged helix DNA-binding domain"/>
    <property type="match status" value="1"/>
</dbReference>
<keyword evidence="1" id="KW-0805">Transcription regulation</keyword>
<protein>
    <submittedName>
        <fullName evidence="5">Transcriptional regulator, GntR family</fullName>
    </submittedName>
</protein>
<dbReference type="PANTHER" id="PTHR44846:SF1">
    <property type="entry name" value="MANNOSYL-D-GLYCERATE TRANSPORT_METABOLISM SYSTEM REPRESSOR MNGR-RELATED"/>
    <property type="match status" value="1"/>
</dbReference>
<feature type="domain" description="HTH gntR-type" evidence="4">
    <location>
        <begin position="16"/>
        <end position="84"/>
    </location>
</feature>
<dbReference type="InterPro" id="IPR000524">
    <property type="entry name" value="Tscrpt_reg_HTH_GntR"/>
</dbReference>
<organism evidence="5 6">
    <name type="scientific">Methyloversatilis universalis (strain ATCC BAA-1314 / DSM 25237 / JCM 13912 / CCUG 52030 / FAM5)</name>
    <dbReference type="NCBI Taxonomy" id="1000565"/>
    <lineage>
        <taxon>Bacteria</taxon>
        <taxon>Pseudomonadati</taxon>
        <taxon>Pseudomonadota</taxon>
        <taxon>Betaproteobacteria</taxon>
        <taxon>Nitrosomonadales</taxon>
        <taxon>Sterolibacteriaceae</taxon>
        <taxon>Methyloversatilis</taxon>
    </lineage>
</organism>
<evidence type="ECO:0000313" key="5">
    <source>
        <dbReference type="EMBL" id="EGK72607.1"/>
    </source>
</evidence>
<evidence type="ECO:0000256" key="3">
    <source>
        <dbReference type="ARBA" id="ARBA00023163"/>
    </source>
</evidence>
<proteinExistence type="predicted"/>
<evidence type="ECO:0000313" key="6">
    <source>
        <dbReference type="Proteomes" id="UP000005019"/>
    </source>
</evidence>
<dbReference type="AlphaFoldDB" id="F5RA04"/>